<name>A0A7C9NLR4_9BACT</name>
<evidence type="ECO:0000313" key="3">
    <source>
        <dbReference type="EMBL" id="NBI34467.1"/>
    </source>
</evidence>
<keyword evidence="3" id="KW-0067">ATP-binding</keyword>
<reference evidence="3" key="1">
    <citation type="submission" date="2018-08" db="EMBL/GenBank/DDBJ databases">
        <title>Murine metabolic-syndrome-specific gut microbial biobank.</title>
        <authorList>
            <person name="Liu C."/>
        </authorList>
    </citation>
    <scope>NUCLEOTIDE SEQUENCE [LARGE SCALE GENOMIC DNA]</scope>
    <source>
        <strain evidence="3">Z82</strain>
    </source>
</reference>
<evidence type="ECO:0000259" key="2">
    <source>
        <dbReference type="Pfam" id="PF13635"/>
    </source>
</evidence>
<dbReference type="EMBL" id="QWKH01000029">
    <property type="protein sequence ID" value="NBI34467.1"/>
    <property type="molecule type" value="Genomic_DNA"/>
</dbReference>
<feature type="domain" description="AAA" evidence="1">
    <location>
        <begin position="21"/>
        <end position="150"/>
    </location>
</feature>
<keyword evidence="3" id="KW-0547">Nucleotide-binding</keyword>
<dbReference type="InterPro" id="IPR025420">
    <property type="entry name" value="DUF4143"/>
</dbReference>
<organism evidence="3">
    <name type="scientific">Muribaculaceae bacterium Z82</name>
    <dbReference type="NCBI Taxonomy" id="2304548"/>
    <lineage>
        <taxon>Bacteria</taxon>
        <taxon>Pseudomonadati</taxon>
        <taxon>Bacteroidota</taxon>
        <taxon>Bacteroidia</taxon>
        <taxon>Bacteroidales</taxon>
        <taxon>Muribaculaceae</taxon>
    </lineage>
</organism>
<dbReference type="InterPro" id="IPR041682">
    <property type="entry name" value="AAA_14"/>
</dbReference>
<dbReference type="GO" id="GO:0005524">
    <property type="term" value="F:ATP binding"/>
    <property type="evidence" value="ECO:0007669"/>
    <property type="project" value="UniProtKB-KW"/>
</dbReference>
<dbReference type="AlphaFoldDB" id="A0A7C9NLR4"/>
<gene>
    <name evidence="3" type="ORF">D1639_05365</name>
</gene>
<comment type="caution">
    <text evidence="3">The sequence shown here is derived from an EMBL/GenBank/DDBJ whole genome shotgun (WGS) entry which is preliminary data.</text>
</comment>
<accession>A0A7C9NLR4</accession>
<dbReference type="SUPFAM" id="SSF52540">
    <property type="entry name" value="P-loop containing nucleoside triphosphate hydrolases"/>
    <property type="match status" value="1"/>
</dbReference>
<dbReference type="InterPro" id="IPR027417">
    <property type="entry name" value="P-loop_NTPase"/>
</dbReference>
<proteinExistence type="predicted"/>
<dbReference type="Pfam" id="PF13173">
    <property type="entry name" value="AAA_14"/>
    <property type="match status" value="1"/>
</dbReference>
<dbReference type="PANTHER" id="PTHR33295">
    <property type="entry name" value="ATPASE"/>
    <property type="match status" value="1"/>
</dbReference>
<sequence length="406" mass="46367">MRLIRREAYLSRLAEVEGTPDVKVVTGVRRCGKSKLLEEFARDVCERDPSANVIQVNFNLAEFEPLMEWRALHEYIEARYAEGAANYIIIDEVQMCEGFERTVNSLHASERYDIYLTGSNAFLMSSDLATLFTGRTFSVPVYPFSLSEFMEYYELKDPGEAFERYALEGGMPGSYAYRTDEARYSYVADVFDTLIVRDIRQKHGIRNVDALDRVADFLMDNVSNVTSAKSVADSLGAMGSKADDKTVGSYLGYLCDAFAFYKMRRYDTRGKRYLSSGNKYYLADHSFRYAKLGTRNMDYGRVYENMVAIELMRRGYEVYAGMLYEKEIDFVAMRRSEKVYIQVSDSVSDSATFERECAPLLAVRDAYPKLIIANTHHGTYTYEGIEVHDLATWLAASEQGSESLRP</sequence>
<evidence type="ECO:0000259" key="1">
    <source>
        <dbReference type="Pfam" id="PF13173"/>
    </source>
</evidence>
<protein>
    <submittedName>
        <fullName evidence="3">ATP-binding protein</fullName>
    </submittedName>
</protein>
<dbReference type="Pfam" id="PF13635">
    <property type="entry name" value="DUF4143"/>
    <property type="match status" value="1"/>
</dbReference>
<feature type="domain" description="DUF4143" evidence="2">
    <location>
        <begin position="197"/>
        <end position="343"/>
    </location>
</feature>
<dbReference type="PANTHER" id="PTHR33295:SF20">
    <property type="entry name" value="ATPASE"/>
    <property type="match status" value="1"/>
</dbReference>